<proteinExistence type="predicted"/>
<comment type="caution">
    <text evidence="1">The sequence shown here is derived from an EMBL/GenBank/DDBJ whole genome shotgun (WGS) entry which is preliminary data.</text>
</comment>
<organism evidence="1 2">
    <name type="scientific">Methylocystis echinoides</name>
    <dbReference type="NCBI Taxonomy" id="29468"/>
    <lineage>
        <taxon>Bacteria</taxon>
        <taxon>Pseudomonadati</taxon>
        <taxon>Pseudomonadota</taxon>
        <taxon>Alphaproteobacteria</taxon>
        <taxon>Hyphomicrobiales</taxon>
        <taxon>Methylocystaceae</taxon>
        <taxon>Methylocystis</taxon>
    </lineage>
</organism>
<dbReference type="EMBL" id="BSEC01000005">
    <property type="protein sequence ID" value="GLI95811.1"/>
    <property type="molecule type" value="Genomic_DNA"/>
</dbReference>
<sequence>MKGFNPWERISTPAGLREMLVEAEISNADIVEEAGNHPLASPEDWWLVAMGSGYRGALDQLDAASLARVHEKNLAAIAECKAIAANVVYGVATKR</sequence>
<gene>
    <name evidence="1" type="ORF">LMG27198_48030</name>
</gene>
<evidence type="ECO:0000313" key="1">
    <source>
        <dbReference type="EMBL" id="GLI95811.1"/>
    </source>
</evidence>
<keyword evidence="2" id="KW-1185">Reference proteome</keyword>
<dbReference type="Proteomes" id="UP001144323">
    <property type="component" value="Unassembled WGS sequence"/>
</dbReference>
<reference evidence="1" key="1">
    <citation type="journal article" date="2023" name="Int. J. Syst. Evol. Microbiol.">
        <title>Methylocystis iwaonis sp. nov., a type II methane-oxidizing bacterium from surface soil of a rice paddy field in Japan, and emended description of the genus Methylocystis (ex Whittenbury et al. 1970) Bowman et al. 1993.</title>
        <authorList>
            <person name="Kaise H."/>
            <person name="Sawadogo J.B."/>
            <person name="Alam M.S."/>
            <person name="Ueno C."/>
            <person name="Dianou D."/>
            <person name="Shinjo R."/>
            <person name="Asakawa S."/>
        </authorList>
    </citation>
    <scope>NUCLEOTIDE SEQUENCE</scope>
    <source>
        <strain evidence="1">LMG27198</strain>
    </source>
</reference>
<dbReference type="RefSeq" id="WP_281806839.1">
    <property type="nucleotide sequence ID" value="NZ_BSEC01000005.1"/>
</dbReference>
<evidence type="ECO:0000313" key="2">
    <source>
        <dbReference type="Proteomes" id="UP001144323"/>
    </source>
</evidence>
<dbReference type="AlphaFoldDB" id="A0A9W6LUR1"/>
<protein>
    <submittedName>
        <fullName evidence="1">Uncharacterized protein</fullName>
    </submittedName>
</protein>
<accession>A0A9W6LUR1</accession>
<name>A0A9W6LUR1_9HYPH</name>